<dbReference type="InterPro" id="IPR011006">
    <property type="entry name" value="CheY-like_superfamily"/>
</dbReference>
<evidence type="ECO:0000256" key="4">
    <source>
        <dbReference type="PROSITE-ProRule" id="PRU00169"/>
    </source>
</evidence>
<name>A0A538T8G8_UNCEI</name>
<dbReference type="PANTHER" id="PTHR24422:SF19">
    <property type="entry name" value="CHEMOTAXIS PROTEIN METHYLTRANSFERASE"/>
    <property type="match status" value="1"/>
</dbReference>
<sequence>MAAERGGADLARRPIVALERRIGDLFGLSLKECTPEGLAQRLRFRIQDRALDGVEAYAEYLLYSEDPAAWEVLAETLTANESRVFGMPSDFAPLFEITSDPQWSRYANPEAGPFRCLSAACGTGEEAYSLAIALAEARAPALEFEVIGVDLSARAIASARRASYPRARAASLPAEILQRYFTERDGEIVAEPLRTRVRFARINLCEPDSLAPLESFDLILARDFLPALTADGRRAALTNLSRALKPGGVLVLGPGDSVGESDLGLTPTRWGERYAYEKPDAEAGAVRGAAPEEDPDPRMALVAHHSSLVRAWVRILLEQRGFAVDEAPDGIRVLERAVIGRPPGVYLLERTLPPQGGPWVADRLARLGAPRPVVLAFLAPGGGSGSEGAPPNEGAQVIELPLSGRDLDAVLPRHLP</sequence>
<dbReference type="CDD" id="cd02440">
    <property type="entry name" value="AdoMet_MTases"/>
    <property type="match status" value="1"/>
</dbReference>
<organism evidence="7 8">
    <name type="scientific">Eiseniibacteriota bacterium</name>
    <dbReference type="NCBI Taxonomy" id="2212470"/>
    <lineage>
        <taxon>Bacteria</taxon>
        <taxon>Candidatus Eiseniibacteriota</taxon>
    </lineage>
</organism>
<accession>A0A538T8G8</accession>
<dbReference type="SMART" id="SM00138">
    <property type="entry name" value="MeTrc"/>
    <property type="match status" value="1"/>
</dbReference>
<keyword evidence="2 7" id="KW-0808">Transferase</keyword>
<dbReference type="SUPFAM" id="SSF53335">
    <property type="entry name" value="S-adenosyl-L-methionine-dependent methyltransferases"/>
    <property type="match status" value="1"/>
</dbReference>
<dbReference type="PROSITE" id="PS50110">
    <property type="entry name" value="RESPONSE_REGULATORY"/>
    <property type="match status" value="1"/>
</dbReference>
<dbReference type="Gene3D" id="3.40.50.150">
    <property type="entry name" value="Vaccinia Virus protein VP39"/>
    <property type="match status" value="1"/>
</dbReference>
<keyword evidence="3" id="KW-0949">S-adenosyl-L-methionine</keyword>
<evidence type="ECO:0000259" key="5">
    <source>
        <dbReference type="PROSITE" id="PS50110"/>
    </source>
</evidence>
<dbReference type="InterPro" id="IPR022642">
    <property type="entry name" value="CheR_C"/>
</dbReference>
<dbReference type="Proteomes" id="UP000316852">
    <property type="component" value="Unassembled WGS sequence"/>
</dbReference>
<dbReference type="Pfam" id="PF01739">
    <property type="entry name" value="CheR"/>
    <property type="match status" value="1"/>
</dbReference>
<evidence type="ECO:0000256" key="2">
    <source>
        <dbReference type="ARBA" id="ARBA00022679"/>
    </source>
</evidence>
<evidence type="ECO:0000313" key="8">
    <source>
        <dbReference type="Proteomes" id="UP000316852"/>
    </source>
</evidence>
<dbReference type="GO" id="GO:0000160">
    <property type="term" value="P:phosphorelay signal transduction system"/>
    <property type="evidence" value="ECO:0007669"/>
    <property type="project" value="InterPro"/>
</dbReference>
<proteinExistence type="predicted"/>
<dbReference type="GO" id="GO:0032259">
    <property type="term" value="P:methylation"/>
    <property type="evidence" value="ECO:0007669"/>
    <property type="project" value="UniProtKB-KW"/>
</dbReference>
<dbReference type="PROSITE" id="PS50123">
    <property type="entry name" value="CHER"/>
    <property type="match status" value="1"/>
</dbReference>
<dbReference type="InterPro" id="IPR001789">
    <property type="entry name" value="Sig_transdc_resp-reg_receiver"/>
</dbReference>
<dbReference type="InterPro" id="IPR000780">
    <property type="entry name" value="CheR_MeTrfase"/>
</dbReference>
<dbReference type="InterPro" id="IPR050903">
    <property type="entry name" value="Bact_Chemotaxis_MeTrfase"/>
</dbReference>
<dbReference type="PANTHER" id="PTHR24422">
    <property type="entry name" value="CHEMOTAXIS PROTEIN METHYLTRANSFERASE"/>
    <property type="match status" value="1"/>
</dbReference>
<evidence type="ECO:0000313" key="7">
    <source>
        <dbReference type="EMBL" id="TMQ59932.1"/>
    </source>
</evidence>
<dbReference type="InterPro" id="IPR029063">
    <property type="entry name" value="SAM-dependent_MTases_sf"/>
</dbReference>
<keyword evidence="1 7" id="KW-0489">Methyltransferase</keyword>
<reference evidence="7 8" key="1">
    <citation type="journal article" date="2019" name="Nat. Microbiol.">
        <title>Mediterranean grassland soil C-N compound turnover is dependent on rainfall and depth, and is mediated by genomically divergent microorganisms.</title>
        <authorList>
            <person name="Diamond S."/>
            <person name="Andeer P.F."/>
            <person name="Li Z."/>
            <person name="Crits-Christoph A."/>
            <person name="Burstein D."/>
            <person name="Anantharaman K."/>
            <person name="Lane K.R."/>
            <person name="Thomas B.C."/>
            <person name="Pan C."/>
            <person name="Northen T.R."/>
            <person name="Banfield J.F."/>
        </authorList>
    </citation>
    <scope>NUCLEOTIDE SEQUENCE [LARGE SCALE GENOMIC DNA]</scope>
    <source>
        <strain evidence="7">WS_6</strain>
    </source>
</reference>
<dbReference type="SUPFAM" id="SSF52172">
    <property type="entry name" value="CheY-like"/>
    <property type="match status" value="1"/>
</dbReference>
<dbReference type="EMBL" id="VBOW01000018">
    <property type="protein sequence ID" value="TMQ59932.1"/>
    <property type="molecule type" value="Genomic_DNA"/>
</dbReference>
<dbReference type="PRINTS" id="PR00996">
    <property type="entry name" value="CHERMTFRASE"/>
</dbReference>
<comment type="caution">
    <text evidence="7">The sequence shown here is derived from an EMBL/GenBank/DDBJ whole genome shotgun (WGS) entry which is preliminary data.</text>
</comment>
<comment type="caution">
    <text evidence="4">Lacks conserved residue(s) required for the propagation of feature annotation.</text>
</comment>
<dbReference type="GO" id="GO:0008757">
    <property type="term" value="F:S-adenosylmethionine-dependent methyltransferase activity"/>
    <property type="evidence" value="ECO:0007669"/>
    <property type="project" value="InterPro"/>
</dbReference>
<evidence type="ECO:0000256" key="1">
    <source>
        <dbReference type="ARBA" id="ARBA00022603"/>
    </source>
</evidence>
<evidence type="ECO:0000259" key="6">
    <source>
        <dbReference type="PROSITE" id="PS50123"/>
    </source>
</evidence>
<gene>
    <name evidence="7" type="ORF">E6K76_03150</name>
</gene>
<feature type="domain" description="CheR-type methyltransferase" evidence="6">
    <location>
        <begin position="27"/>
        <end position="258"/>
    </location>
</feature>
<evidence type="ECO:0000256" key="3">
    <source>
        <dbReference type="ARBA" id="ARBA00022691"/>
    </source>
</evidence>
<feature type="domain" description="Response regulatory" evidence="5">
    <location>
        <begin position="299"/>
        <end position="415"/>
    </location>
</feature>
<dbReference type="AlphaFoldDB" id="A0A538T8G8"/>
<protein>
    <submittedName>
        <fullName evidence="7">Methyltransferase domain-containing protein</fullName>
    </submittedName>
</protein>